<dbReference type="GO" id="GO:0015297">
    <property type="term" value="F:antiporter activity"/>
    <property type="evidence" value="ECO:0007669"/>
    <property type="project" value="UniProtKB-KW"/>
</dbReference>
<dbReference type="InterPro" id="IPR036721">
    <property type="entry name" value="RCK_C_sf"/>
</dbReference>
<dbReference type="PROSITE" id="PS51202">
    <property type="entry name" value="RCK_C"/>
    <property type="match status" value="1"/>
</dbReference>
<keyword evidence="4" id="KW-0050">Antiport</keyword>
<dbReference type="InterPro" id="IPR006153">
    <property type="entry name" value="Cation/H_exchanger_TM"/>
</dbReference>
<evidence type="ECO:0000313" key="11">
    <source>
        <dbReference type="EMBL" id="BDR81347.1"/>
    </source>
</evidence>
<evidence type="ECO:0000256" key="1">
    <source>
        <dbReference type="ARBA" id="ARBA00004141"/>
    </source>
</evidence>
<evidence type="ECO:0000256" key="6">
    <source>
        <dbReference type="ARBA" id="ARBA00022989"/>
    </source>
</evidence>
<gene>
    <name evidence="12" type="ORF">DP130_05355</name>
    <name evidence="11" type="ORF">K234311028_15930</name>
</gene>
<sequence length="478" mass="54308">MEQAISFQSILIISLLAFVTPIIVSSFKRVKIPYVVGEILVGIVVGKSLFNIVQDDIWIIFLSNLGLAYLMFLSGLEVEVEDLKISDGNNKGFKNLILCFSMFLISLVISFLISKFLVSINLIRNVTFFTFLFASSAPGFIVPFLKERDLLNTEYGQIILIFNLIAEFICLIGITIISSTATRGFSYKNFLFIIVILVSFLLYIITRKLFKHFDFSIAAFRNLHIEVRAAFALILLLVTLSQVVHSEIVLGSFLAGLIFSFLFQREREDLKYKLDIIGYGFLIPIFFIGVGVNLDISSMFQNPKTLFMIPVLLLIFYLVKLIPSLLLSKYFGIKKAISSSFILSTQLSLIIVGSQIAYSLDLIDSSTYSLFIITTIISCLLFPVIFDRSFNYDDIERKKKPLIDKVCIRETVVTNEEVFNKPLKEIPFPKNCIVFLLIRDELEIVPSGNTILLERDILILAGMHEHEEEMLRVVNIYS</sequence>
<protein>
    <submittedName>
        <fullName evidence="12">Sodium:proton antiporter</fullName>
    </submittedName>
</protein>
<feature type="transmembrane region" description="Helical" evidence="9">
    <location>
        <begin position="248"/>
        <end position="264"/>
    </location>
</feature>
<dbReference type="Proteomes" id="UP000290921">
    <property type="component" value="Unassembled WGS sequence"/>
</dbReference>
<feature type="transmembrane region" description="Helical" evidence="9">
    <location>
        <begin position="96"/>
        <end position="120"/>
    </location>
</feature>
<dbReference type="PANTHER" id="PTHR43562:SF1">
    <property type="entry name" value="NA(+)_H(+) ANTIPORTER YJBQ-RELATED"/>
    <property type="match status" value="1"/>
</dbReference>
<feature type="transmembrane region" description="Helical" evidence="9">
    <location>
        <begin position="339"/>
        <end position="358"/>
    </location>
</feature>
<feature type="transmembrane region" description="Helical" evidence="9">
    <location>
        <begin position="185"/>
        <end position="205"/>
    </location>
</feature>
<dbReference type="Gene3D" id="3.30.70.1450">
    <property type="entry name" value="Regulator of K+ conductance, C-terminal domain"/>
    <property type="match status" value="1"/>
</dbReference>
<feature type="transmembrane region" description="Helical" evidence="9">
    <location>
        <begin position="6"/>
        <end position="25"/>
    </location>
</feature>
<keyword evidence="8 9" id="KW-0472">Membrane</keyword>
<keyword evidence="3" id="KW-0813">Transport</keyword>
<dbReference type="Proteomes" id="UP001321763">
    <property type="component" value="Chromosome"/>
</dbReference>
<dbReference type="Gene3D" id="1.20.1530.20">
    <property type="match status" value="1"/>
</dbReference>
<feature type="domain" description="RCK C-terminal" evidence="10">
    <location>
        <begin position="393"/>
        <end position="476"/>
    </location>
</feature>
<accession>A0A4Q0VCR8</accession>
<evidence type="ECO:0000313" key="12">
    <source>
        <dbReference type="EMBL" id="RXI49484.1"/>
    </source>
</evidence>
<keyword evidence="5 9" id="KW-0812">Transmembrane</keyword>
<feature type="transmembrane region" description="Helical" evidence="9">
    <location>
        <begin position="157"/>
        <end position="179"/>
    </location>
</feature>
<dbReference type="EMBL" id="AP026818">
    <property type="protein sequence ID" value="BDR81347.1"/>
    <property type="molecule type" value="Genomic_DNA"/>
</dbReference>
<evidence type="ECO:0000256" key="9">
    <source>
        <dbReference type="SAM" id="Phobius"/>
    </source>
</evidence>
<dbReference type="PANTHER" id="PTHR43562">
    <property type="entry name" value="NAPA-TYPE SODIUM/HYDROGEN ANTIPORTER"/>
    <property type="match status" value="1"/>
</dbReference>
<evidence type="ECO:0000313" key="14">
    <source>
        <dbReference type="Proteomes" id="UP001321763"/>
    </source>
</evidence>
<keyword evidence="7" id="KW-0406">Ion transport</keyword>
<reference evidence="12 13" key="1">
    <citation type="submission" date="2018-06" db="EMBL/GenBank/DDBJ databases">
        <title>Genome conservation of Clostridium tetani.</title>
        <authorList>
            <person name="Bruggemann H."/>
            <person name="Popoff M.R."/>
        </authorList>
    </citation>
    <scope>NUCLEOTIDE SEQUENCE [LARGE SCALE GENOMIC DNA]</scope>
    <source>
        <strain evidence="12 13">2017.061</strain>
    </source>
</reference>
<evidence type="ECO:0000313" key="13">
    <source>
        <dbReference type="Proteomes" id="UP000290921"/>
    </source>
</evidence>
<dbReference type="GO" id="GO:0016020">
    <property type="term" value="C:membrane"/>
    <property type="evidence" value="ECO:0007669"/>
    <property type="project" value="UniProtKB-SubCell"/>
</dbReference>
<evidence type="ECO:0000259" key="10">
    <source>
        <dbReference type="PROSITE" id="PS51202"/>
    </source>
</evidence>
<evidence type="ECO:0000256" key="4">
    <source>
        <dbReference type="ARBA" id="ARBA00022449"/>
    </source>
</evidence>
<evidence type="ECO:0000256" key="2">
    <source>
        <dbReference type="ARBA" id="ARBA00005551"/>
    </source>
</evidence>
<feature type="transmembrane region" description="Helical" evidence="9">
    <location>
        <begin position="370"/>
        <end position="390"/>
    </location>
</feature>
<feature type="transmembrane region" description="Helical" evidence="9">
    <location>
        <begin position="57"/>
        <end position="76"/>
    </location>
</feature>
<reference evidence="11 14" key="2">
    <citation type="submission" date="2022-09" db="EMBL/GenBank/DDBJ databases">
        <title>complete genome sequences of Clostridium tetani str. KHSU-234311-028 isolated from soil.</title>
        <authorList>
            <person name="Sekizuka T."/>
            <person name="Shitada C."/>
            <person name="Takahashi M."/>
            <person name="Kuroda M."/>
        </authorList>
    </citation>
    <scope>NUCLEOTIDE SEQUENCE [LARGE SCALE GENOMIC DNA]</scope>
    <source>
        <strain evidence="11 14">KHSU-234311-028</strain>
    </source>
</reference>
<dbReference type="InterPro" id="IPR006037">
    <property type="entry name" value="RCK_C"/>
</dbReference>
<comment type="subcellular location">
    <subcellularLocation>
        <location evidence="1">Membrane</location>
        <topology evidence="1">Multi-pass membrane protein</topology>
    </subcellularLocation>
</comment>
<feature type="transmembrane region" description="Helical" evidence="9">
    <location>
        <begin position="306"/>
        <end position="327"/>
    </location>
</feature>
<dbReference type="AlphaFoldDB" id="A0A4Q0VCR8"/>
<dbReference type="InterPro" id="IPR038770">
    <property type="entry name" value="Na+/solute_symporter_sf"/>
</dbReference>
<dbReference type="GO" id="GO:1902600">
    <property type="term" value="P:proton transmembrane transport"/>
    <property type="evidence" value="ECO:0007669"/>
    <property type="project" value="InterPro"/>
</dbReference>
<keyword evidence="6 9" id="KW-1133">Transmembrane helix</keyword>
<dbReference type="Pfam" id="PF02080">
    <property type="entry name" value="TrkA_C"/>
    <property type="match status" value="1"/>
</dbReference>
<organism evidence="12 13">
    <name type="scientific">Clostridium tetani</name>
    <dbReference type="NCBI Taxonomy" id="1513"/>
    <lineage>
        <taxon>Bacteria</taxon>
        <taxon>Bacillati</taxon>
        <taxon>Bacillota</taxon>
        <taxon>Clostridia</taxon>
        <taxon>Eubacteriales</taxon>
        <taxon>Clostridiaceae</taxon>
        <taxon>Clostridium</taxon>
    </lineage>
</organism>
<comment type="similarity">
    <text evidence="2">Belongs to the monovalent cation:proton antiporter 2 (CPA2) transporter (TC 2.A.37) family.</text>
</comment>
<evidence type="ECO:0000256" key="8">
    <source>
        <dbReference type="ARBA" id="ARBA00023136"/>
    </source>
</evidence>
<name>A0A4Q0VCR8_CLOTA</name>
<evidence type="ECO:0000256" key="5">
    <source>
        <dbReference type="ARBA" id="ARBA00022692"/>
    </source>
</evidence>
<dbReference type="GO" id="GO:0008324">
    <property type="term" value="F:monoatomic cation transmembrane transporter activity"/>
    <property type="evidence" value="ECO:0007669"/>
    <property type="project" value="InterPro"/>
</dbReference>
<dbReference type="GO" id="GO:0006813">
    <property type="term" value="P:potassium ion transport"/>
    <property type="evidence" value="ECO:0007669"/>
    <property type="project" value="InterPro"/>
</dbReference>
<evidence type="ECO:0000256" key="3">
    <source>
        <dbReference type="ARBA" id="ARBA00022448"/>
    </source>
</evidence>
<proteinExistence type="inferred from homology"/>
<feature type="transmembrane region" description="Helical" evidence="9">
    <location>
        <begin position="126"/>
        <end position="145"/>
    </location>
</feature>
<dbReference type="Pfam" id="PF00999">
    <property type="entry name" value="Na_H_Exchanger"/>
    <property type="match status" value="1"/>
</dbReference>
<feature type="transmembrane region" description="Helical" evidence="9">
    <location>
        <begin position="276"/>
        <end position="294"/>
    </location>
</feature>
<dbReference type="EMBL" id="QMAP01000004">
    <property type="protein sequence ID" value="RXI49484.1"/>
    <property type="molecule type" value="Genomic_DNA"/>
</dbReference>
<dbReference type="SUPFAM" id="SSF116726">
    <property type="entry name" value="TrkA C-terminal domain-like"/>
    <property type="match status" value="1"/>
</dbReference>
<evidence type="ECO:0000256" key="7">
    <source>
        <dbReference type="ARBA" id="ARBA00023065"/>
    </source>
</evidence>
<dbReference type="RefSeq" id="WP_129030160.1">
    <property type="nucleotide sequence ID" value="NZ_AP026818.1"/>
</dbReference>